<dbReference type="Proteomes" id="UP000414233">
    <property type="component" value="Unassembled WGS sequence"/>
</dbReference>
<dbReference type="OrthoDB" id="8419862at2"/>
<dbReference type="GO" id="GO:0016020">
    <property type="term" value="C:membrane"/>
    <property type="evidence" value="ECO:0007669"/>
    <property type="project" value="InterPro"/>
</dbReference>
<keyword evidence="4" id="KW-1185">Reference proteome</keyword>
<dbReference type="InterPro" id="IPR008457">
    <property type="entry name" value="Cu-R_CopD_dom"/>
</dbReference>
<organism evidence="3 4">
    <name type="scientific">Pandoraea terrae</name>
    <dbReference type="NCBI Taxonomy" id="1537710"/>
    <lineage>
        <taxon>Bacteria</taxon>
        <taxon>Pseudomonadati</taxon>
        <taxon>Pseudomonadota</taxon>
        <taxon>Betaproteobacteria</taxon>
        <taxon>Burkholderiales</taxon>
        <taxon>Burkholderiaceae</taxon>
        <taxon>Pandoraea</taxon>
    </lineage>
</organism>
<proteinExistence type="predicted"/>
<gene>
    <name evidence="3" type="ORF">PTE30175_02663</name>
</gene>
<reference evidence="3 4" key="1">
    <citation type="submission" date="2019-08" db="EMBL/GenBank/DDBJ databases">
        <authorList>
            <person name="Peeters C."/>
        </authorList>
    </citation>
    <scope>NUCLEOTIDE SEQUENCE [LARGE SCALE GENOMIC DNA]</scope>
    <source>
        <strain evidence="3 4">LMG 30175</strain>
    </source>
</reference>
<evidence type="ECO:0000259" key="2">
    <source>
        <dbReference type="Pfam" id="PF05425"/>
    </source>
</evidence>
<name>A0A5E4VQ97_9BURK</name>
<feature type="domain" description="Copper resistance protein D" evidence="2">
    <location>
        <begin position="47"/>
        <end position="149"/>
    </location>
</feature>
<keyword evidence="1" id="KW-1133">Transmembrane helix</keyword>
<accession>A0A5E4VQ97</accession>
<feature type="transmembrane region" description="Helical" evidence="1">
    <location>
        <begin position="6"/>
        <end position="29"/>
    </location>
</feature>
<keyword evidence="1" id="KW-0472">Membrane</keyword>
<protein>
    <submittedName>
        <fullName evidence="3">Membrane protein</fullName>
    </submittedName>
</protein>
<dbReference type="EMBL" id="CABPRZ010000010">
    <property type="protein sequence ID" value="VVE13185.1"/>
    <property type="molecule type" value="Genomic_DNA"/>
</dbReference>
<evidence type="ECO:0000313" key="3">
    <source>
        <dbReference type="EMBL" id="VVE13185.1"/>
    </source>
</evidence>
<evidence type="ECO:0000313" key="4">
    <source>
        <dbReference type="Proteomes" id="UP000414233"/>
    </source>
</evidence>
<dbReference type="RefSeq" id="WP_150697523.1">
    <property type="nucleotide sequence ID" value="NZ_CABPRZ010000010.1"/>
</dbReference>
<feature type="transmembrane region" description="Helical" evidence="1">
    <location>
        <begin position="82"/>
        <end position="101"/>
    </location>
</feature>
<dbReference type="Pfam" id="PF05425">
    <property type="entry name" value="CopD"/>
    <property type="match status" value="1"/>
</dbReference>
<feature type="transmembrane region" description="Helical" evidence="1">
    <location>
        <begin position="49"/>
        <end position="70"/>
    </location>
</feature>
<dbReference type="AlphaFoldDB" id="A0A5E4VQ97"/>
<keyword evidence="1" id="KW-0812">Transmembrane</keyword>
<evidence type="ECO:0000256" key="1">
    <source>
        <dbReference type="SAM" id="Phobius"/>
    </source>
</evidence>
<sequence length="151" mass="16320">MSVYALSLMLHVLGVVVWVGGMFFAYVCLRPAVGELSPQQRLPLWEAALSRFLTWVGVAIVVILLSGGQMMMMGQGGLHARWPVHAMAGIGVVMMLVYGHIRFALFPRLQRAVQAQSWPDGARAVNGVRRLVALNLALGVIVIGLASSLRG</sequence>
<feature type="transmembrane region" description="Helical" evidence="1">
    <location>
        <begin position="131"/>
        <end position="149"/>
    </location>
</feature>